<reference evidence="1" key="1">
    <citation type="submission" date="2018-06" db="EMBL/GenBank/DDBJ databases">
        <authorList>
            <person name="Zhirakovskaya E."/>
        </authorList>
    </citation>
    <scope>NUCLEOTIDE SEQUENCE</scope>
</reference>
<name>A0A3B0WU64_9ZZZZ</name>
<gene>
    <name evidence="1" type="ORF">MNBD_GAMMA06-533</name>
</gene>
<organism evidence="1">
    <name type="scientific">hydrothermal vent metagenome</name>
    <dbReference type="NCBI Taxonomy" id="652676"/>
    <lineage>
        <taxon>unclassified sequences</taxon>
        <taxon>metagenomes</taxon>
        <taxon>ecological metagenomes</taxon>
    </lineage>
</organism>
<dbReference type="AlphaFoldDB" id="A0A3B0WU64"/>
<proteinExistence type="predicted"/>
<dbReference type="EMBL" id="UOFD01000079">
    <property type="protein sequence ID" value="VAW54662.1"/>
    <property type="molecule type" value="Genomic_DNA"/>
</dbReference>
<protein>
    <submittedName>
        <fullName evidence="1">Uncharacterized protein</fullName>
    </submittedName>
</protein>
<evidence type="ECO:0000313" key="1">
    <source>
        <dbReference type="EMBL" id="VAW54662.1"/>
    </source>
</evidence>
<accession>A0A3B0WU64</accession>
<sequence>MLFNKSGYYFIALLLLAFIGFWESYFSKLFADINGYVHFHAATMLLWICLLIAQAFLIRYKKYSLHKIFGKISYALVPAIILSLILLAHNQIVVHDFGLTYSRLYTLFLQLSLLAIFVIAYSLAILYRKSINHHARYMICTALTMIDPAVARIPLNLPSLPFDYQVLTFGLTDIILVALIFLERKQKTGRGVFPVMLSVFLFFQTLNLTWTASATWDNFALWFAKLPLT</sequence>